<feature type="transmembrane region" description="Helical" evidence="6">
    <location>
        <begin position="20"/>
        <end position="40"/>
    </location>
</feature>
<evidence type="ECO:0000313" key="8">
    <source>
        <dbReference type="EMBL" id="OGK19798.1"/>
    </source>
</evidence>
<proteinExistence type="predicted"/>
<dbReference type="EMBL" id="MFZI01000042">
    <property type="protein sequence ID" value="OGK19798.1"/>
    <property type="molecule type" value="Genomic_DNA"/>
</dbReference>
<keyword evidence="2" id="KW-0132">Cell division</keyword>
<dbReference type="InterPro" id="IPR013685">
    <property type="entry name" value="POTRA_FtsQ_type"/>
</dbReference>
<accession>A0A1F7GLF5</accession>
<evidence type="ECO:0000256" key="5">
    <source>
        <dbReference type="ARBA" id="ARBA00023306"/>
    </source>
</evidence>
<keyword evidence="1" id="KW-1003">Cell membrane</keyword>
<reference evidence="8 9" key="1">
    <citation type="journal article" date="2016" name="Nat. Commun.">
        <title>Thousands of microbial genomes shed light on interconnected biogeochemical processes in an aquifer system.</title>
        <authorList>
            <person name="Anantharaman K."/>
            <person name="Brown C.T."/>
            <person name="Hug L.A."/>
            <person name="Sharon I."/>
            <person name="Castelle C.J."/>
            <person name="Probst A.J."/>
            <person name="Thomas B.C."/>
            <person name="Singh A."/>
            <person name="Wilkins M.J."/>
            <person name="Karaoz U."/>
            <person name="Brodie E.L."/>
            <person name="Williams K.H."/>
            <person name="Hubbard S.S."/>
            <person name="Banfield J.F."/>
        </authorList>
    </citation>
    <scope>NUCLEOTIDE SEQUENCE [LARGE SCALE GENOMIC DNA]</scope>
</reference>
<comment type="caution">
    <text evidence="8">The sequence shown here is derived from an EMBL/GenBank/DDBJ whole genome shotgun (WGS) entry which is preliminary data.</text>
</comment>
<protein>
    <recommendedName>
        <fullName evidence="7">POTRA domain-containing protein</fullName>
    </recommendedName>
</protein>
<dbReference type="AlphaFoldDB" id="A0A1F7GLF5"/>
<keyword evidence="4 6" id="KW-1133">Transmembrane helix</keyword>
<gene>
    <name evidence="8" type="ORF">A2866_03610</name>
</gene>
<keyword evidence="3 6" id="KW-0812">Transmembrane</keyword>
<evidence type="ECO:0000256" key="6">
    <source>
        <dbReference type="SAM" id="Phobius"/>
    </source>
</evidence>
<keyword evidence="6" id="KW-0472">Membrane</keyword>
<evidence type="ECO:0000259" key="7">
    <source>
        <dbReference type="Pfam" id="PF08478"/>
    </source>
</evidence>
<sequence length="243" mass="28398">MPHPSLRKLLKTHSNSVKYVLILVLGLFFFAILFFAFSYFTVKNIVVEKGPGKYNIIGIDNLKEKNLLLLSLPQEENNLEEQNPLVEFIEIKKQYPHTLRIQIYDSRPIATLKLTNGYALLNKEGKILSKAKEADSKFTLITYYQAFDYTMFQSGEKLNYSEIITALFFLEKMSRLNLQVERIDISGSSVIVCYLRDKKIFISNTKDKTQQLFELETIIKQFKIKAQNFKELDLRFDKPIVRF</sequence>
<dbReference type="Proteomes" id="UP000177026">
    <property type="component" value="Unassembled WGS sequence"/>
</dbReference>
<evidence type="ECO:0000256" key="4">
    <source>
        <dbReference type="ARBA" id="ARBA00022989"/>
    </source>
</evidence>
<organism evidence="8 9">
    <name type="scientific">Candidatus Roizmanbacteria bacterium RIFCSPHIGHO2_01_FULL_39_8</name>
    <dbReference type="NCBI Taxonomy" id="1802033"/>
    <lineage>
        <taxon>Bacteria</taxon>
        <taxon>Candidatus Roizmaniibacteriota</taxon>
    </lineage>
</organism>
<dbReference type="Pfam" id="PF08478">
    <property type="entry name" value="POTRA_1"/>
    <property type="match status" value="1"/>
</dbReference>
<evidence type="ECO:0000256" key="2">
    <source>
        <dbReference type="ARBA" id="ARBA00022618"/>
    </source>
</evidence>
<evidence type="ECO:0000256" key="1">
    <source>
        <dbReference type="ARBA" id="ARBA00022475"/>
    </source>
</evidence>
<evidence type="ECO:0000313" key="9">
    <source>
        <dbReference type="Proteomes" id="UP000177026"/>
    </source>
</evidence>
<feature type="domain" description="POTRA" evidence="7">
    <location>
        <begin position="60"/>
        <end position="103"/>
    </location>
</feature>
<keyword evidence="5" id="KW-0131">Cell cycle</keyword>
<evidence type="ECO:0000256" key="3">
    <source>
        <dbReference type="ARBA" id="ARBA00022692"/>
    </source>
</evidence>
<name>A0A1F7GLF5_9BACT</name>